<dbReference type="Proteomes" id="UP000015350">
    <property type="component" value="Unassembled WGS sequence"/>
</dbReference>
<gene>
    <name evidence="1" type="ORF">K678_14090</name>
</gene>
<dbReference type="GO" id="GO:0016874">
    <property type="term" value="F:ligase activity"/>
    <property type="evidence" value="ECO:0007669"/>
    <property type="project" value="UniProtKB-KW"/>
</dbReference>
<reference evidence="1 2" key="1">
    <citation type="submission" date="2013-04" db="EMBL/GenBank/DDBJ databases">
        <authorList>
            <person name="Kuznetsov B."/>
            <person name="Ivanovsky R."/>
        </authorList>
    </citation>
    <scope>NUCLEOTIDE SEQUENCE [LARGE SCALE GENOMIC DNA]</scope>
    <source>
        <strain evidence="1 2">MGU-K5</strain>
    </source>
</reference>
<name>S9S9V3_MAGFU</name>
<accession>S9S9V3</accession>
<dbReference type="STRING" id="1316936.K678_14090"/>
<sequence length="44" mass="4833">MARAIEQRSRDILALRPAVTVVPFGTLPRSNQKTKLVEIVAAQS</sequence>
<evidence type="ECO:0000313" key="2">
    <source>
        <dbReference type="Proteomes" id="UP000015350"/>
    </source>
</evidence>
<dbReference type="EMBL" id="AQPH01000065">
    <property type="protein sequence ID" value="EPY00853.1"/>
    <property type="molecule type" value="Genomic_DNA"/>
</dbReference>
<evidence type="ECO:0000313" key="1">
    <source>
        <dbReference type="EMBL" id="EPY00853.1"/>
    </source>
</evidence>
<proteinExistence type="predicted"/>
<keyword evidence="1" id="KW-0436">Ligase</keyword>
<dbReference type="AlphaFoldDB" id="S9S9V3"/>
<comment type="caution">
    <text evidence="1">The sequence shown here is derived from an EMBL/GenBank/DDBJ whole genome shotgun (WGS) entry which is preliminary data.</text>
</comment>
<protein>
    <submittedName>
        <fullName evidence="1">Phenylacetate--CoA ligase</fullName>
    </submittedName>
</protein>
<organism evidence="1 2">
    <name type="scientific">Magnetospirillum fulvum MGU-K5</name>
    <dbReference type="NCBI Taxonomy" id="1316936"/>
    <lineage>
        <taxon>Bacteria</taxon>
        <taxon>Pseudomonadati</taxon>
        <taxon>Pseudomonadota</taxon>
        <taxon>Alphaproteobacteria</taxon>
        <taxon>Rhodospirillales</taxon>
        <taxon>Rhodospirillaceae</taxon>
        <taxon>Magnetospirillum</taxon>
    </lineage>
</organism>